<dbReference type="GO" id="GO:0006506">
    <property type="term" value="P:GPI anchor biosynthetic process"/>
    <property type="evidence" value="ECO:0007669"/>
    <property type="project" value="InterPro"/>
</dbReference>
<accession>A0A2S4PSC6</accession>
<keyword evidence="3" id="KW-1185">Reference proteome</keyword>
<evidence type="ECO:0000313" key="2">
    <source>
        <dbReference type="EMBL" id="POS84933.1"/>
    </source>
</evidence>
<protein>
    <recommendedName>
        <fullName evidence="4">Calcineurin-like phosphoesterase domain-containing protein</fullName>
    </recommendedName>
</protein>
<dbReference type="SUPFAM" id="SSF56300">
    <property type="entry name" value="Metallo-dependent phosphatases"/>
    <property type="match status" value="1"/>
</dbReference>
<gene>
    <name evidence="2" type="ORF">EPUL_002525</name>
</gene>
<dbReference type="Gene3D" id="3.60.21.10">
    <property type="match status" value="1"/>
</dbReference>
<name>A0A2S4PSC6_9PEZI</name>
<organism evidence="2 3">
    <name type="scientific">Erysiphe pulchra</name>
    <dbReference type="NCBI Taxonomy" id="225359"/>
    <lineage>
        <taxon>Eukaryota</taxon>
        <taxon>Fungi</taxon>
        <taxon>Dikarya</taxon>
        <taxon>Ascomycota</taxon>
        <taxon>Pezizomycotina</taxon>
        <taxon>Leotiomycetes</taxon>
        <taxon>Erysiphales</taxon>
        <taxon>Erysiphaceae</taxon>
        <taxon>Erysiphe</taxon>
    </lineage>
</organism>
<evidence type="ECO:0008006" key="4">
    <source>
        <dbReference type="Google" id="ProtNLM"/>
    </source>
</evidence>
<dbReference type="GO" id="GO:0005783">
    <property type="term" value="C:endoplasmic reticulum"/>
    <property type="evidence" value="ECO:0007669"/>
    <property type="project" value="TreeGrafter"/>
</dbReference>
<dbReference type="InterPro" id="IPR029052">
    <property type="entry name" value="Metallo-depent_PP-like"/>
</dbReference>
<comment type="caution">
    <text evidence="2">The sequence shown here is derived from an EMBL/GenBank/DDBJ whole genome shotgun (WGS) entry which is preliminary data.</text>
</comment>
<dbReference type="AlphaFoldDB" id="A0A2S4PSC6"/>
<dbReference type="Proteomes" id="UP000237438">
    <property type="component" value="Unassembled WGS sequence"/>
</dbReference>
<evidence type="ECO:0000256" key="1">
    <source>
        <dbReference type="ARBA" id="ARBA00023136"/>
    </source>
</evidence>
<dbReference type="PANTHER" id="PTHR13315:SF1">
    <property type="entry name" value="PROTEIN TED1"/>
    <property type="match status" value="1"/>
</dbReference>
<reference evidence="2 3" key="1">
    <citation type="submission" date="2017-10" db="EMBL/GenBank/DDBJ databases">
        <title>Development of genomic resources for the powdery mildew, Erysiphe pulchra.</title>
        <authorList>
            <person name="Wadl P.A."/>
            <person name="Mack B.M."/>
            <person name="Moore G."/>
            <person name="Beltz S.B."/>
        </authorList>
    </citation>
    <scope>NUCLEOTIDE SEQUENCE [LARGE SCALE GENOMIC DNA]</scope>
    <source>
        <strain evidence="2">Cflorida</strain>
    </source>
</reference>
<dbReference type="STRING" id="225359.A0A2S4PSC6"/>
<dbReference type="EMBL" id="PEDP01000797">
    <property type="protein sequence ID" value="POS84933.1"/>
    <property type="molecule type" value="Genomic_DNA"/>
</dbReference>
<dbReference type="GO" id="GO:0016020">
    <property type="term" value="C:membrane"/>
    <property type="evidence" value="ECO:0007669"/>
    <property type="project" value="GOC"/>
</dbReference>
<evidence type="ECO:0000313" key="3">
    <source>
        <dbReference type="Proteomes" id="UP000237438"/>
    </source>
</evidence>
<dbReference type="InterPro" id="IPR033308">
    <property type="entry name" value="PGAP5/Cdc1/Ted1"/>
</dbReference>
<keyword evidence="1" id="KW-0472">Membrane</keyword>
<proteinExistence type="predicted"/>
<dbReference type="PANTHER" id="PTHR13315">
    <property type="entry name" value="METALLO PHOSPHOESTERASE RELATED"/>
    <property type="match status" value="1"/>
</dbReference>
<sequence length="456" mass="52075">MSTSLRFRDHLILRAYFVCMDRMSVVWTLLLYSSRISTCQSIFQDPPFRLLVLADPQIEGDSSIDYVEATNFPSFQKLRHHLQQSKVTLGLEILRNCLHSLIDLYLDDIPKALLVWWKRLDHIGNDYFLGHIYRTLHWWTNPTHVTVLGDLIGSQWIDDKEFELRGGRYWNRIFKGGMKVEEELTQPNPEDFRHTLVLGEDEDIWSKRIINIAGNHDIGYAGDISPSRISRFTRVFGNPNYELRYEMPIQENQALAWNDTKPIPQLRIVVLNNLNLDVPAGSKELQDETYKFLNSIITNSPSVDRSAHFTLLLTHIPLYKQEGICVDGPYFKYFEDKYGNGVKEQYLLSQHASNGILEGIFGMSGRSDVPGGGFGRGGVILNGHDHEGCDVLHFINQSSPHEPQWEATPWVSTLSSSILGNSSTKIPSLREITLRSMMGAYEGNAGLLSLWFDEKA</sequence>
<dbReference type="OrthoDB" id="9984693at2759"/>